<dbReference type="Pfam" id="PF03739">
    <property type="entry name" value="LptF_LptG"/>
    <property type="match status" value="1"/>
</dbReference>
<sequence length="370" mass="40833">MSSLDKYILRQCLTPLALILIVTTAIVWMTQTLQRVDIIIEHGQGLSVFLILSVLIIPSLLAVIIPFALFGAVVYALHRLHTDSEIAVMFAAGVSRLRIAAPLLAITTLAALVTFYVNVDLMPRTYRIMKHMVADIRADFVSSLLRSGEFIDAADGLTVYVDEIRPGNQFIGLLINDYRNAKDRKTYFAQRAILRETDSGPVLLLKNGNIQTVAQYTGKVDIIQYQDWAIDISSMRQGAGELQLEMTERYLGELLNPDMSKIYDRQNATKLIAEGHARITAPLYAFAYVFIGLYALIGGSYSRRSYFIRVVMAGAAIFLLRVAGFLAQGFAGANGEMWLIYAAPLAAIGSSAFLLFAPPPMRRKLAEGAA</sequence>
<reference evidence="7 8" key="1">
    <citation type="submission" date="2024-09" db="EMBL/GenBank/DDBJ databases">
        <authorList>
            <person name="Zhang Z.-H."/>
        </authorList>
    </citation>
    <scope>NUCLEOTIDE SEQUENCE [LARGE SCALE GENOMIC DNA]</scope>
    <source>
        <strain evidence="7 8">HHTR114</strain>
    </source>
</reference>
<organism evidence="7 8">
    <name type="scientific">Hyphococcus aureus</name>
    <dbReference type="NCBI Taxonomy" id="2666033"/>
    <lineage>
        <taxon>Bacteria</taxon>
        <taxon>Pseudomonadati</taxon>
        <taxon>Pseudomonadota</taxon>
        <taxon>Alphaproteobacteria</taxon>
        <taxon>Parvularculales</taxon>
        <taxon>Parvularculaceae</taxon>
        <taxon>Hyphococcus</taxon>
    </lineage>
</organism>
<feature type="transmembrane region" description="Helical" evidence="6">
    <location>
        <begin position="281"/>
        <end position="299"/>
    </location>
</feature>
<evidence type="ECO:0000313" key="7">
    <source>
        <dbReference type="EMBL" id="MFC6033989.1"/>
    </source>
</evidence>
<dbReference type="RefSeq" id="WP_379880722.1">
    <property type="nucleotide sequence ID" value="NZ_JBHPON010000001.1"/>
</dbReference>
<feature type="transmembrane region" description="Helical" evidence="6">
    <location>
        <begin position="97"/>
        <end position="117"/>
    </location>
</feature>
<proteinExistence type="predicted"/>
<dbReference type="PANTHER" id="PTHR33529">
    <property type="entry name" value="SLR0882 PROTEIN-RELATED"/>
    <property type="match status" value="1"/>
</dbReference>
<comment type="caution">
    <text evidence="7">The sequence shown here is derived from an EMBL/GenBank/DDBJ whole genome shotgun (WGS) entry which is preliminary data.</text>
</comment>
<keyword evidence="3 6" id="KW-0812">Transmembrane</keyword>
<gene>
    <name evidence="7" type="ORF">ACFMB1_00460</name>
</gene>
<name>A0ABW1KQP6_9PROT</name>
<evidence type="ECO:0000256" key="5">
    <source>
        <dbReference type="ARBA" id="ARBA00023136"/>
    </source>
</evidence>
<evidence type="ECO:0000256" key="1">
    <source>
        <dbReference type="ARBA" id="ARBA00004651"/>
    </source>
</evidence>
<evidence type="ECO:0000256" key="2">
    <source>
        <dbReference type="ARBA" id="ARBA00022475"/>
    </source>
</evidence>
<evidence type="ECO:0000313" key="8">
    <source>
        <dbReference type="Proteomes" id="UP001596116"/>
    </source>
</evidence>
<protein>
    <submittedName>
        <fullName evidence="7">LptF/LptG family permease</fullName>
    </submittedName>
</protein>
<evidence type="ECO:0000256" key="3">
    <source>
        <dbReference type="ARBA" id="ARBA00022692"/>
    </source>
</evidence>
<keyword evidence="5 6" id="KW-0472">Membrane</keyword>
<feature type="transmembrane region" description="Helical" evidence="6">
    <location>
        <begin position="306"/>
        <end position="326"/>
    </location>
</feature>
<dbReference type="EMBL" id="JBHPON010000001">
    <property type="protein sequence ID" value="MFC6033989.1"/>
    <property type="molecule type" value="Genomic_DNA"/>
</dbReference>
<comment type="subcellular location">
    <subcellularLocation>
        <location evidence="1">Cell membrane</location>
        <topology evidence="1">Multi-pass membrane protein</topology>
    </subcellularLocation>
</comment>
<evidence type="ECO:0000256" key="4">
    <source>
        <dbReference type="ARBA" id="ARBA00022989"/>
    </source>
</evidence>
<keyword evidence="4 6" id="KW-1133">Transmembrane helix</keyword>
<feature type="transmembrane region" description="Helical" evidence="6">
    <location>
        <begin position="49"/>
        <end position="77"/>
    </location>
</feature>
<dbReference type="Proteomes" id="UP001596116">
    <property type="component" value="Unassembled WGS sequence"/>
</dbReference>
<feature type="transmembrane region" description="Helical" evidence="6">
    <location>
        <begin position="12"/>
        <end position="29"/>
    </location>
</feature>
<evidence type="ECO:0000256" key="6">
    <source>
        <dbReference type="SAM" id="Phobius"/>
    </source>
</evidence>
<dbReference type="InterPro" id="IPR005495">
    <property type="entry name" value="LptG/LptF_permease"/>
</dbReference>
<feature type="transmembrane region" description="Helical" evidence="6">
    <location>
        <begin position="338"/>
        <end position="357"/>
    </location>
</feature>
<accession>A0ABW1KQP6</accession>
<keyword evidence="8" id="KW-1185">Reference proteome</keyword>
<dbReference type="PANTHER" id="PTHR33529:SF6">
    <property type="entry name" value="YJGP_YJGQ FAMILY PERMEASE"/>
    <property type="match status" value="1"/>
</dbReference>
<keyword evidence="2" id="KW-1003">Cell membrane</keyword>